<dbReference type="Proteomes" id="UP000470302">
    <property type="component" value="Unassembled WGS sequence"/>
</dbReference>
<evidence type="ECO:0000259" key="2">
    <source>
        <dbReference type="Pfam" id="PF11984"/>
    </source>
</evidence>
<dbReference type="RefSeq" id="WP_161097169.1">
    <property type="nucleotide sequence ID" value="NZ_WWCW01000038.1"/>
</dbReference>
<evidence type="ECO:0000256" key="1">
    <source>
        <dbReference type="SAM" id="SignalP"/>
    </source>
</evidence>
<protein>
    <submittedName>
        <fullName evidence="3">EpsI family protein</fullName>
    </submittedName>
</protein>
<reference evidence="3 4" key="1">
    <citation type="submission" date="2020-01" db="EMBL/GenBank/DDBJ databases">
        <title>Novel species isolated from a subtropical stream in China.</title>
        <authorList>
            <person name="Lu H."/>
        </authorList>
    </citation>
    <scope>NUCLEOTIDE SEQUENCE [LARGE SCALE GENOMIC DNA]</scope>
    <source>
        <strain evidence="3 4">FT82W</strain>
    </source>
</reference>
<dbReference type="AlphaFoldDB" id="A0A845G5C4"/>
<feature type="signal peptide" evidence="1">
    <location>
        <begin position="1"/>
        <end position="24"/>
    </location>
</feature>
<accession>A0A845G5C4</accession>
<feature type="chain" id="PRO_5032746777" evidence="1">
    <location>
        <begin position="25"/>
        <end position="227"/>
    </location>
</feature>
<dbReference type="EMBL" id="WWCW01000038">
    <property type="protein sequence ID" value="MYM88089.1"/>
    <property type="molecule type" value="Genomic_DNA"/>
</dbReference>
<keyword evidence="1" id="KW-0732">Signal</keyword>
<proteinExistence type="predicted"/>
<organism evidence="3 4">
    <name type="scientific">Duganella vulcania</name>
    <dbReference type="NCBI Taxonomy" id="2692166"/>
    <lineage>
        <taxon>Bacteria</taxon>
        <taxon>Pseudomonadati</taxon>
        <taxon>Pseudomonadota</taxon>
        <taxon>Betaproteobacteria</taxon>
        <taxon>Burkholderiales</taxon>
        <taxon>Oxalobacteraceae</taxon>
        <taxon>Telluria group</taxon>
        <taxon>Duganella</taxon>
    </lineage>
</organism>
<evidence type="ECO:0000313" key="4">
    <source>
        <dbReference type="Proteomes" id="UP000470302"/>
    </source>
</evidence>
<dbReference type="NCBIfam" id="NF045609">
    <property type="entry name" value="EpsI_type_B"/>
    <property type="match status" value="1"/>
</dbReference>
<sequence>MKTSLITGWVLCAAMAATAWTAQAVRPTLRLADLHEKIVLADAIPTHFGQWTEDVNQVSAVINPQVDAEIKRIYAQTLSRTYVNADGERIMLAVAYGTDQRDNLAVHYPEGCYGAQGFNVSPVSFEQLNLAAGAIPATRLVASLNNRVEPITYWVVVGDRAVRNSWELKKARLAYALEMEIPDATLIRVSSIGGDSAAAYRLQERFVGEMLAAVPPKLRDHFSGRAR</sequence>
<dbReference type="InterPro" id="IPR054653">
    <property type="entry name" value="EpsI_type_B_pred"/>
</dbReference>
<dbReference type="InterPro" id="IPR014263">
    <property type="entry name" value="Methanolan_biosynth_EpsI"/>
</dbReference>
<dbReference type="NCBIfam" id="TIGR02914">
    <property type="entry name" value="EpsI_fam"/>
    <property type="match status" value="1"/>
</dbReference>
<gene>
    <name evidence="3" type="primary">epsI</name>
    <name evidence="3" type="ORF">GTP91_12975</name>
</gene>
<comment type="caution">
    <text evidence="3">The sequence shown here is derived from an EMBL/GenBank/DDBJ whole genome shotgun (WGS) entry which is preliminary data.</text>
</comment>
<feature type="domain" description="Methanolan biosynthesis EpsI" evidence="2">
    <location>
        <begin position="10"/>
        <end position="216"/>
    </location>
</feature>
<dbReference type="Pfam" id="PF11984">
    <property type="entry name" value="DUF3485"/>
    <property type="match status" value="1"/>
</dbReference>
<name>A0A845G5C4_9BURK</name>
<evidence type="ECO:0000313" key="3">
    <source>
        <dbReference type="EMBL" id="MYM88089.1"/>
    </source>
</evidence>